<accession>A0A8S0ZS69</accession>
<dbReference type="EMBL" id="CADEBC010000485">
    <property type="protein sequence ID" value="CAB3235389.1"/>
    <property type="molecule type" value="Genomic_DNA"/>
</dbReference>
<dbReference type="Proteomes" id="UP000494106">
    <property type="component" value="Unassembled WGS sequence"/>
</dbReference>
<name>A0A8S0ZS69_ARCPL</name>
<comment type="caution">
    <text evidence="1">The sequence shown here is derived from an EMBL/GenBank/DDBJ whole genome shotgun (WGS) entry which is preliminary data.</text>
</comment>
<reference evidence="1 2" key="1">
    <citation type="submission" date="2020-04" db="EMBL/GenBank/DDBJ databases">
        <authorList>
            <person name="Wallbank WR R."/>
            <person name="Pardo Diaz C."/>
            <person name="Kozak K."/>
            <person name="Martin S."/>
            <person name="Jiggins C."/>
            <person name="Moest M."/>
            <person name="Warren A I."/>
            <person name="Byers J.R.P. K."/>
            <person name="Montejo-Kovacevich G."/>
            <person name="Yen C E."/>
        </authorList>
    </citation>
    <scope>NUCLEOTIDE SEQUENCE [LARGE SCALE GENOMIC DNA]</scope>
</reference>
<dbReference type="AlphaFoldDB" id="A0A8S0ZS69"/>
<sequence>MLERDTKQKRVRQECARQMAEAPLSKTKKQHSFVRPLGRARGIERALAEERPHRLNSFAWQILRCCSLSVDPAIIVAILQILL</sequence>
<evidence type="ECO:0000313" key="1">
    <source>
        <dbReference type="EMBL" id="CAB3235389.1"/>
    </source>
</evidence>
<protein>
    <submittedName>
        <fullName evidence="1">Uncharacterized protein</fullName>
    </submittedName>
</protein>
<evidence type="ECO:0000313" key="2">
    <source>
        <dbReference type="Proteomes" id="UP000494106"/>
    </source>
</evidence>
<keyword evidence="2" id="KW-1185">Reference proteome</keyword>
<gene>
    <name evidence="1" type="ORF">APLA_LOCUS6073</name>
</gene>
<proteinExistence type="predicted"/>
<organism evidence="1 2">
    <name type="scientific">Arctia plantaginis</name>
    <name type="common">Wood tiger moth</name>
    <name type="synonym">Phalaena plantaginis</name>
    <dbReference type="NCBI Taxonomy" id="874455"/>
    <lineage>
        <taxon>Eukaryota</taxon>
        <taxon>Metazoa</taxon>
        <taxon>Ecdysozoa</taxon>
        <taxon>Arthropoda</taxon>
        <taxon>Hexapoda</taxon>
        <taxon>Insecta</taxon>
        <taxon>Pterygota</taxon>
        <taxon>Neoptera</taxon>
        <taxon>Endopterygota</taxon>
        <taxon>Lepidoptera</taxon>
        <taxon>Glossata</taxon>
        <taxon>Ditrysia</taxon>
        <taxon>Noctuoidea</taxon>
        <taxon>Erebidae</taxon>
        <taxon>Arctiinae</taxon>
        <taxon>Arctia</taxon>
    </lineage>
</organism>